<protein>
    <recommendedName>
        <fullName evidence="3">P-loop containing nucleoside triphosphate hydrolase protein</fullName>
    </recommendedName>
</protein>
<dbReference type="Proteomes" id="UP000092154">
    <property type="component" value="Unassembled WGS sequence"/>
</dbReference>
<dbReference type="EMBL" id="KV448335">
    <property type="protein sequence ID" value="OAX37726.1"/>
    <property type="molecule type" value="Genomic_DNA"/>
</dbReference>
<reference evidence="1 2" key="1">
    <citation type="submission" date="2016-06" db="EMBL/GenBank/DDBJ databases">
        <title>Comparative genomics of the ectomycorrhizal sister species Rhizopogon vinicolor and Rhizopogon vesiculosus (Basidiomycota: Boletales) reveals a divergence of the mating type B locus.</title>
        <authorList>
            <consortium name="DOE Joint Genome Institute"/>
            <person name="Mujic A.B."/>
            <person name="Kuo A."/>
            <person name="Tritt A."/>
            <person name="Lipzen A."/>
            <person name="Chen C."/>
            <person name="Johnson J."/>
            <person name="Sharma A."/>
            <person name="Barry K."/>
            <person name="Grigoriev I.V."/>
            <person name="Spatafora J.W."/>
        </authorList>
    </citation>
    <scope>NUCLEOTIDE SEQUENCE [LARGE SCALE GENOMIC DNA]</scope>
    <source>
        <strain evidence="1 2">AM-OR11-026</strain>
    </source>
</reference>
<dbReference type="AlphaFoldDB" id="A0A1B7MYQ4"/>
<evidence type="ECO:0008006" key="3">
    <source>
        <dbReference type="Google" id="ProtNLM"/>
    </source>
</evidence>
<dbReference type="InParanoid" id="A0A1B7MYQ4"/>
<dbReference type="OrthoDB" id="391988at2759"/>
<accession>A0A1B7MYQ4</accession>
<organism evidence="1 2">
    <name type="scientific">Rhizopogon vinicolor AM-OR11-026</name>
    <dbReference type="NCBI Taxonomy" id="1314800"/>
    <lineage>
        <taxon>Eukaryota</taxon>
        <taxon>Fungi</taxon>
        <taxon>Dikarya</taxon>
        <taxon>Basidiomycota</taxon>
        <taxon>Agaricomycotina</taxon>
        <taxon>Agaricomycetes</taxon>
        <taxon>Agaricomycetidae</taxon>
        <taxon>Boletales</taxon>
        <taxon>Suillineae</taxon>
        <taxon>Rhizopogonaceae</taxon>
        <taxon>Rhizopogon</taxon>
    </lineage>
</organism>
<sequence length="138" mass="15695">MSLKDQLHAIWVCLEVPYAGGRLLETGTEQFFALKREGKLGNIPVVIVFTKYDVLVEQVDYYMGPSLSGLSEDDIEERIKKGTETKLREICTGPLEKFAQLDIPHVAVSAKESHEETLARLIQITERHVYEHVATMHR</sequence>
<name>A0A1B7MYQ4_9AGAM</name>
<keyword evidence="2" id="KW-1185">Reference proteome</keyword>
<evidence type="ECO:0000313" key="2">
    <source>
        <dbReference type="Proteomes" id="UP000092154"/>
    </source>
</evidence>
<gene>
    <name evidence="1" type="ORF">K503DRAFT_771224</name>
</gene>
<proteinExistence type="predicted"/>
<evidence type="ECO:0000313" key="1">
    <source>
        <dbReference type="EMBL" id="OAX37726.1"/>
    </source>
</evidence>